<sequence length="111" mass="12685">MPAAAVGKKLLFVGDSLNMNMWESLVCVLRSNVVHKSCGVHEASGSIDFKRSCYYSFIYEKYNCFVKNKKIKNCSIDFVRSPFMLRKTRLNGCNGVEESLRLDMMDELTLI</sequence>
<comment type="similarity">
    <text evidence="1">Belongs to the PC-esterase family. TBL subfamily.</text>
</comment>
<name>A0A443PTE9_9MAGN</name>
<evidence type="ECO:0000256" key="1">
    <source>
        <dbReference type="ARBA" id="ARBA00007727"/>
    </source>
</evidence>
<proteinExistence type="inferred from homology"/>
<evidence type="ECO:0000313" key="4">
    <source>
        <dbReference type="Proteomes" id="UP000283530"/>
    </source>
</evidence>
<dbReference type="Pfam" id="PF13839">
    <property type="entry name" value="PC-Esterase"/>
    <property type="match status" value="1"/>
</dbReference>
<evidence type="ECO:0000259" key="2">
    <source>
        <dbReference type="Pfam" id="PF13839"/>
    </source>
</evidence>
<dbReference type="GO" id="GO:0005794">
    <property type="term" value="C:Golgi apparatus"/>
    <property type="evidence" value="ECO:0007669"/>
    <property type="project" value="TreeGrafter"/>
</dbReference>
<reference evidence="3 4" key="1">
    <citation type="journal article" date="2019" name="Nat. Plants">
        <title>Stout camphor tree genome fills gaps in understanding of flowering plant genome evolution.</title>
        <authorList>
            <person name="Chaw S.M."/>
            <person name="Liu Y.C."/>
            <person name="Wu Y.W."/>
            <person name="Wang H.Y."/>
            <person name="Lin C.I."/>
            <person name="Wu C.S."/>
            <person name="Ke H.M."/>
            <person name="Chang L.Y."/>
            <person name="Hsu C.Y."/>
            <person name="Yang H.T."/>
            <person name="Sudianto E."/>
            <person name="Hsu M.H."/>
            <person name="Wu K.P."/>
            <person name="Wang L.N."/>
            <person name="Leebens-Mack J.H."/>
            <person name="Tsai I.J."/>
        </authorList>
    </citation>
    <scope>NUCLEOTIDE SEQUENCE [LARGE SCALE GENOMIC DNA]</scope>
    <source>
        <strain evidence="4">cv. Chaw 1501</strain>
        <tissue evidence="3">Young leaves</tissue>
    </source>
</reference>
<comment type="caution">
    <text evidence="3">The sequence shown here is derived from an EMBL/GenBank/DDBJ whole genome shotgun (WGS) entry which is preliminary data.</text>
</comment>
<dbReference type="InterPro" id="IPR029962">
    <property type="entry name" value="TBL"/>
</dbReference>
<protein>
    <submittedName>
        <fullName evidence="3">Protein trichome birefringence-like protein 2</fullName>
    </submittedName>
</protein>
<feature type="domain" description="Trichome birefringence-like C-terminal" evidence="2">
    <location>
        <begin position="7"/>
        <end position="107"/>
    </location>
</feature>
<keyword evidence="4" id="KW-1185">Reference proteome</keyword>
<dbReference type="GO" id="GO:0016413">
    <property type="term" value="F:O-acetyltransferase activity"/>
    <property type="evidence" value="ECO:0007669"/>
    <property type="project" value="InterPro"/>
</dbReference>
<gene>
    <name evidence="3" type="ORF">CKAN_02331400</name>
</gene>
<dbReference type="InterPro" id="IPR026057">
    <property type="entry name" value="TBL_C"/>
</dbReference>
<evidence type="ECO:0000313" key="3">
    <source>
        <dbReference type="EMBL" id="RWR94035.1"/>
    </source>
</evidence>
<dbReference type="PANTHER" id="PTHR32285">
    <property type="entry name" value="PROTEIN TRICHOME BIREFRINGENCE-LIKE 9-RELATED"/>
    <property type="match status" value="1"/>
</dbReference>
<accession>A0A443PTE9</accession>
<dbReference type="STRING" id="337451.A0A443PTE9"/>
<dbReference type="AlphaFoldDB" id="A0A443PTE9"/>
<dbReference type="OrthoDB" id="1922535at2759"/>
<organism evidence="3 4">
    <name type="scientific">Cinnamomum micranthum f. kanehirae</name>
    <dbReference type="NCBI Taxonomy" id="337451"/>
    <lineage>
        <taxon>Eukaryota</taxon>
        <taxon>Viridiplantae</taxon>
        <taxon>Streptophyta</taxon>
        <taxon>Embryophyta</taxon>
        <taxon>Tracheophyta</taxon>
        <taxon>Spermatophyta</taxon>
        <taxon>Magnoliopsida</taxon>
        <taxon>Magnoliidae</taxon>
        <taxon>Laurales</taxon>
        <taxon>Lauraceae</taxon>
        <taxon>Cinnamomum</taxon>
    </lineage>
</organism>
<dbReference type="Proteomes" id="UP000283530">
    <property type="component" value="Unassembled WGS sequence"/>
</dbReference>
<dbReference type="EMBL" id="QPKB01000010">
    <property type="protein sequence ID" value="RWR94035.1"/>
    <property type="molecule type" value="Genomic_DNA"/>
</dbReference>
<dbReference type="PANTHER" id="PTHR32285:SF208">
    <property type="entry name" value="PROTEIN TRICHOME BIREFRINGENCE-LIKE 2"/>
    <property type="match status" value="1"/>
</dbReference>